<dbReference type="RefSeq" id="WP_079729712.1">
    <property type="nucleotide sequence ID" value="NZ_FVZE01000001.1"/>
</dbReference>
<dbReference type="EMBL" id="FVZE01000001">
    <property type="protein sequence ID" value="SLJ90239.1"/>
    <property type="molecule type" value="Genomic_DNA"/>
</dbReference>
<reference evidence="4" key="1">
    <citation type="submission" date="2017-02" db="EMBL/GenBank/DDBJ databases">
        <authorList>
            <person name="Varghese N."/>
            <person name="Submissions S."/>
        </authorList>
    </citation>
    <scope>NUCLEOTIDE SEQUENCE [LARGE SCALE GENOMIC DNA]</scope>
    <source>
        <strain evidence="4">SM117</strain>
    </source>
</reference>
<dbReference type="InterPro" id="IPR028098">
    <property type="entry name" value="Glyco_trans_4-like_N"/>
</dbReference>
<dbReference type="InterPro" id="IPR001296">
    <property type="entry name" value="Glyco_trans_1"/>
</dbReference>
<keyword evidence="4" id="KW-1185">Reference proteome</keyword>
<protein>
    <submittedName>
        <fullName evidence="3">Alpha-1,6-mannosyltransferase</fullName>
    </submittedName>
</protein>
<dbReference type="InterPro" id="IPR050194">
    <property type="entry name" value="Glycosyltransferase_grp1"/>
</dbReference>
<gene>
    <name evidence="3" type="ORF">SAMN06295987_1011170</name>
</gene>
<dbReference type="Pfam" id="PF00534">
    <property type="entry name" value="Glycos_transf_1"/>
    <property type="match status" value="1"/>
</dbReference>
<evidence type="ECO:0000259" key="2">
    <source>
        <dbReference type="Pfam" id="PF13439"/>
    </source>
</evidence>
<evidence type="ECO:0000259" key="1">
    <source>
        <dbReference type="Pfam" id="PF00534"/>
    </source>
</evidence>
<name>A0A1U6H388_9SPHN</name>
<organism evidence="3 4">
    <name type="scientific">Novosphingobium mathurense</name>
    <dbReference type="NCBI Taxonomy" id="428990"/>
    <lineage>
        <taxon>Bacteria</taxon>
        <taxon>Pseudomonadati</taxon>
        <taxon>Pseudomonadota</taxon>
        <taxon>Alphaproteobacteria</taxon>
        <taxon>Sphingomonadales</taxon>
        <taxon>Sphingomonadaceae</taxon>
        <taxon>Novosphingobium</taxon>
    </lineage>
</organism>
<proteinExistence type="predicted"/>
<dbReference type="AlphaFoldDB" id="A0A1U6H388"/>
<dbReference type="SUPFAM" id="SSF53756">
    <property type="entry name" value="UDP-Glycosyltransferase/glycogen phosphorylase"/>
    <property type="match status" value="1"/>
</dbReference>
<sequence>MKIVDVCAFYSPRGGGVKTYVAQKLAIAERMGHDITILAPGDDNAIVEFNSCARIQTIASPRFPLDRKYWYFNDEPALHAALDILAPDFVEASSPWRSPLMVANWRPETPKAIVMHADPLSAYAYRWLEPLVTRETIDRKFVKYWAHLRQLGQRYAAVVCASDDLASRLKAGGVGNVVTVPMGVEAHRFSASKRNEDLRASLLAQCDLAPDATLLIAAGRLAPEKRLPMLVEAVTIAGRHRPIGLAIFGEGREDTNILRSICRNPHIRLFRPECDRERFACILASADALLHGCEAETFCMTAAEASASGIPVIVPNRGGAADFARDRMGLSYRAADRADLVRAILALPDRFATRSNGGTVQAMNDHFAALFAIYRELHLSELSRAA</sequence>
<accession>A0A1U6H388</accession>
<evidence type="ECO:0000313" key="4">
    <source>
        <dbReference type="Proteomes" id="UP000190989"/>
    </source>
</evidence>
<dbReference type="Proteomes" id="UP000190989">
    <property type="component" value="Unassembled WGS sequence"/>
</dbReference>
<dbReference type="Pfam" id="PF13439">
    <property type="entry name" value="Glyco_transf_4"/>
    <property type="match status" value="1"/>
</dbReference>
<dbReference type="GO" id="GO:0016758">
    <property type="term" value="F:hexosyltransferase activity"/>
    <property type="evidence" value="ECO:0007669"/>
    <property type="project" value="TreeGrafter"/>
</dbReference>
<feature type="domain" description="Glycosyltransferase subfamily 4-like N-terminal" evidence="2">
    <location>
        <begin position="15"/>
        <end position="187"/>
    </location>
</feature>
<dbReference type="Gene3D" id="3.40.50.2000">
    <property type="entry name" value="Glycogen Phosphorylase B"/>
    <property type="match status" value="2"/>
</dbReference>
<keyword evidence="3" id="KW-0328">Glycosyltransferase</keyword>
<dbReference type="PANTHER" id="PTHR45947">
    <property type="entry name" value="SULFOQUINOVOSYL TRANSFERASE SQD2"/>
    <property type="match status" value="1"/>
</dbReference>
<evidence type="ECO:0000313" key="3">
    <source>
        <dbReference type="EMBL" id="SLJ90239.1"/>
    </source>
</evidence>
<dbReference type="STRING" id="428990.SAMN06295987_1011170"/>
<dbReference type="PANTHER" id="PTHR45947:SF3">
    <property type="entry name" value="SULFOQUINOVOSYL TRANSFERASE SQD2"/>
    <property type="match status" value="1"/>
</dbReference>
<feature type="domain" description="Glycosyl transferase family 1" evidence="1">
    <location>
        <begin position="211"/>
        <end position="346"/>
    </location>
</feature>
<keyword evidence="3" id="KW-0808">Transferase</keyword>